<evidence type="ECO:0000313" key="1">
    <source>
        <dbReference type="EMBL" id="EIE92001.1"/>
    </source>
</evidence>
<dbReference type="EMBL" id="CH476753">
    <property type="protein sequence ID" value="EIE92023.1"/>
    <property type="molecule type" value="Genomic_DNA"/>
</dbReference>
<evidence type="ECO:0000313" key="2">
    <source>
        <dbReference type="EMBL" id="EIE92023.1"/>
    </source>
</evidence>
<gene>
    <name evidence="1" type="ORF">RO3G_16712</name>
    <name evidence="2" type="ORF">RO3G_16734</name>
</gene>
<dbReference type="GeneID" id="93623677"/>
<accession>I1CU71</accession>
<keyword evidence="3" id="KW-1185">Reference proteome</keyword>
<dbReference type="Proteomes" id="UP000009138">
    <property type="component" value="Unassembled WGS sequence"/>
</dbReference>
<dbReference type="VEuPathDB" id="FungiDB:RO3G_16712"/>
<evidence type="ECO:0000313" key="3">
    <source>
        <dbReference type="Proteomes" id="UP000009138"/>
    </source>
</evidence>
<dbReference type="EMBL" id="CH476752">
    <property type="protein sequence ID" value="EIE92001.1"/>
    <property type="molecule type" value="Genomic_DNA"/>
</dbReference>
<sequence length="123" mass="13735">MSFINISTANYTNPAGIHRQRPVTSPNSPIVIVDSDDEVEEMHLETEQTSDLDVAVISINNDDNEELLEIEAFEVDDEAHNSFLLTTESIMEATQCTVVMVMKEASCIWSKQEVFHVGDAMES</sequence>
<dbReference type="AlphaFoldDB" id="I1CU71"/>
<organism evidence="1 3">
    <name type="scientific">Rhizopus delemar (strain RA 99-880 / ATCC MYA-4621 / FGSC 9543 / NRRL 43880)</name>
    <name type="common">Mucormycosis agent</name>
    <name type="synonym">Rhizopus arrhizus var. delemar</name>
    <dbReference type="NCBI Taxonomy" id="246409"/>
    <lineage>
        <taxon>Eukaryota</taxon>
        <taxon>Fungi</taxon>
        <taxon>Fungi incertae sedis</taxon>
        <taxon>Mucoromycota</taxon>
        <taxon>Mucoromycotina</taxon>
        <taxon>Mucoromycetes</taxon>
        <taxon>Mucorales</taxon>
        <taxon>Mucorineae</taxon>
        <taxon>Rhizopodaceae</taxon>
        <taxon>Rhizopus</taxon>
    </lineage>
</organism>
<dbReference type="VEuPathDB" id="FungiDB:RO3G_16734"/>
<proteinExistence type="predicted"/>
<dbReference type="RefSeq" id="XP_067527397.1">
    <property type="nucleotide sequence ID" value="XM_067671296.1"/>
</dbReference>
<protein>
    <submittedName>
        <fullName evidence="1">Uncharacterized protein</fullName>
    </submittedName>
</protein>
<name>I1CU71_RHIO9</name>
<reference evidence="1 3" key="1">
    <citation type="journal article" date="2009" name="PLoS Genet.">
        <title>Genomic analysis of the basal lineage fungus Rhizopus oryzae reveals a whole-genome duplication.</title>
        <authorList>
            <person name="Ma L.-J."/>
            <person name="Ibrahim A.S."/>
            <person name="Skory C."/>
            <person name="Grabherr M.G."/>
            <person name="Burger G."/>
            <person name="Butler M."/>
            <person name="Elias M."/>
            <person name="Idnurm A."/>
            <person name="Lang B.F."/>
            <person name="Sone T."/>
            <person name="Abe A."/>
            <person name="Calvo S.E."/>
            <person name="Corrochano L.M."/>
            <person name="Engels R."/>
            <person name="Fu J."/>
            <person name="Hansberg W."/>
            <person name="Kim J.-M."/>
            <person name="Kodira C.D."/>
            <person name="Koehrsen M.J."/>
            <person name="Liu B."/>
            <person name="Miranda-Saavedra D."/>
            <person name="O'Leary S."/>
            <person name="Ortiz-Castellanos L."/>
            <person name="Poulter R."/>
            <person name="Rodriguez-Romero J."/>
            <person name="Ruiz-Herrera J."/>
            <person name="Shen Y.-Q."/>
            <person name="Zeng Q."/>
            <person name="Galagan J."/>
            <person name="Birren B.W."/>
            <person name="Cuomo C.A."/>
            <person name="Wickes B.L."/>
        </authorList>
    </citation>
    <scope>NUCLEOTIDE SEQUENCE [LARGE SCALE GENOMIC DNA]</scope>
    <source>
        <strain evidence="1">RA 99-880</strain>
        <strain evidence="3">RA 99-880 / ATCC MYA-4621 / FGSC 9543 / NRRL 43880</strain>
    </source>
</reference>
<reference evidence="1" key="2">
    <citation type="submission" date="2012-04" db="EMBL/GenBank/DDBJ databases">
        <title>Annotation of the Rhizopus oryzae genome.</title>
        <authorList>
            <consortium name="The Broad Institute Genome Sequencing Platform"/>
            <person name="Birren B."/>
            <person name="Lander E."/>
            <person name="Galagan J."/>
            <person name="Nusbaum C."/>
            <person name="Devon K."/>
            <person name="Ma L.-J."/>
            <person name="Jaffe D."/>
            <person name="Butler J."/>
            <person name="Alvarez P."/>
            <person name="Gnerre S."/>
            <person name="Grabherr M."/>
            <person name="Kleber M."/>
            <person name="Mauceli E."/>
            <person name="Brockman W."/>
            <person name="Rounsley S."/>
            <person name="Young S."/>
            <person name="LaButti K."/>
            <person name="Pushparaj V."/>
            <person name="DeCaprio D."/>
            <person name="Crawford M."/>
            <person name="Koehrsen M."/>
            <person name="Engels R."/>
            <person name="Montgomery P."/>
            <person name="Pearson M."/>
            <person name="Howarth C."/>
            <person name="Larson L."/>
            <person name="Luoma S."/>
            <person name="White J."/>
            <person name="O'Leary S."/>
            <person name="Kodira C."/>
            <person name="Zeng Q."/>
            <person name="Yandava C."/>
            <person name="Alvarado L."/>
            <person name="Skory C.D."/>
            <person name="Ibrahim A."/>
            <person name="Lang F."/>
            <person name="Wickes B.L."/>
            <person name="Liu B."/>
        </authorList>
    </citation>
    <scope>NUCLEOTIDE SEQUENCE</scope>
    <source>
        <strain evidence="1">RA 99-880</strain>
    </source>
</reference>
<dbReference type="InParanoid" id="I1CU71"/>